<proteinExistence type="predicted"/>
<evidence type="ECO:0000313" key="3">
    <source>
        <dbReference type="EMBL" id="ABG65490.1"/>
    </source>
</evidence>
<dbReference type="PANTHER" id="PTHR35528">
    <property type="entry name" value="BLL1675 PROTEIN"/>
    <property type="match status" value="1"/>
</dbReference>
<geneLocation type="plasmid" evidence="3">
    <name>2</name>
</geneLocation>
<gene>
    <name evidence="3" type="ordered locus">Meso_4462</name>
</gene>
<dbReference type="eggNOG" id="COG3316">
    <property type="taxonomic scope" value="Bacteria"/>
</dbReference>
<dbReference type="AlphaFoldDB" id="Q11AT5"/>
<protein>
    <submittedName>
        <fullName evidence="3">Transposase-like protein</fullName>
    </submittedName>
</protein>
<accession>Q11AT5</accession>
<sequence>MRGRWKYLYRAVDSVGDTVEFFVIDGSQTNRQAIVACNGETRLRDQSQRSLKPIRVCQSQYLNNRIEQDHRRIERRVRSMLGFKSFFLGRRHIGGHLGAAFRHPLNPSWKQQRQIGGSGVESRSKPFA</sequence>
<evidence type="ECO:0000259" key="2">
    <source>
        <dbReference type="Pfam" id="PF13610"/>
    </source>
</evidence>
<dbReference type="PANTHER" id="PTHR35528:SF3">
    <property type="entry name" value="BLL1675 PROTEIN"/>
    <property type="match status" value="1"/>
</dbReference>
<dbReference type="EMBL" id="CP000391">
    <property type="protein sequence ID" value="ABG65490.1"/>
    <property type="molecule type" value="Genomic_DNA"/>
</dbReference>
<feature type="region of interest" description="Disordered" evidence="1">
    <location>
        <begin position="108"/>
        <end position="128"/>
    </location>
</feature>
<organism evidence="3">
    <name type="scientific">Chelativorans sp. (strain BNC1)</name>
    <dbReference type="NCBI Taxonomy" id="266779"/>
    <lineage>
        <taxon>Bacteria</taxon>
        <taxon>Pseudomonadati</taxon>
        <taxon>Pseudomonadota</taxon>
        <taxon>Alphaproteobacteria</taxon>
        <taxon>Hyphomicrobiales</taxon>
        <taxon>Phyllobacteriaceae</taxon>
        <taxon>Chelativorans</taxon>
    </lineage>
</organism>
<reference evidence="3" key="1">
    <citation type="submission" date="2006-06" db="EMBL/GenBank/DDBJ databases">
        <title>Complete sequence of Plasmid 2 of Chelativorans sp. BNC1.</title>
        <authorList>
            <consortium name="US DOE Joint Genome Institute"/>
            <person name="Copeland A."/>
            <person name="Lucas S."/>
            <person name="Lapidus A."/>
            <person name="Barry K."/>
            <person name="Detter J.C."/>
            <person name="Glavina del Rio T."/>
            <person name="Hammon N."/>
            <person name="Israni S."/>
            <person name="Dalin E."/>
            <person name="Tice H."/>
            <person name="Pitluck S."/>
            <person name="Chertkov O."/>
            <person name="Brettin T."/>
            <person name="Bruce D."/>
            <person name="Han C."/>
            <person name="Tapia R."/>
            <person name="Gilna P."/>
            <person name="Schmutz J."/>
            <person name="Larimer F."/>
            <person name="Land M."/>
            <person name="Hauser L."/>
            <person name="Kyrpides N."/>
            <person name="Mikhailova N."/>
            <person name="Richardson P."/>
        </authorList>
    </citation>
    <scope>NUCLEOTIDE SEQUENCE</scope>
    <source>
        <strain evidence="3">BNC1</strain>
        <plasmid evidence="3">2</plasmid>
    </source>
</reference>
<evidence type="ECO:0000256" key="1">
    <source>
        <dbReference type="SAM" id="MobiDB-lite"/>
    </source>
</evidence>
<dbReference type="InterPro" id="IPR052183">
    <property type="entry name" value="IS_Transposase"/>
</dbReference>
<dbReference type="KEGG" id="mes:Meso_4462"/>
<name>Q11AT5_CHESB</name>
<keyword evidence="3" id="KW-0614">Plasmid</keyword>
<dbReference type="HOGENOM" id="CLU_1955690_0_0_5"/>
<feature type="domain" description="DDE" evidence="2">
    <location>
        <begin position="53"/>
        <end position="96"/>
    </location>
</feature>
<dbReference type="Pfam" id="PF13610">
    <property type="entry name" value="DDE_Tnp_IS240"/>
    <property type="match status" value="1"/>
</dbReference>
<dbReference type="InterPro" id="IPR032874">
    <property type="entry name" value="DDE_dom"/>
</dbReference>